<dbReference type="AlphaFoldDB" id="A0A0P0RQT7"/>
<evidence type="ECO:0000313" key="2">
    <source>
        <dbReference type="Proteomes" id="UP000019146"/>
    </source>
</evidence>
<dbReference type="KEGG" id="bcai:K788_0006054"/>
<evidence type="ECO:0000313" key="1">
    <source>
        <dbReference type="EMBL" id="ALL71538.1"/>
    </source>
</evidence>
<dbReference type="Proteomes" id="UP000019146">
    <property type="component" value="Plasmid unnamed"/>
</dbReference>
<name>A0A0P0RQT7_9BURK</name>
<accession>A0A0P0RQT7</accession>
<reference evidence="1 2" key="1">
    <citation type="journal article" date="2014" name="Genome Announc.">
        <title>Draft Genome Sequence of the Haloacid-Degrading Burkholderia caribensis Strain MBA4.</title>
        <authorList>
            <person name="Pan Y."/>
            <person name="Kong K.F."/>
            <person name="Tsang J.S."/>
        </authorList>
    </citation>
    <scope>NUCLEOTIDE SEQUENCE [LARGE SCALE GENOMIC DNA]</scope>
    <source>
        <strain evidence="1 2">MBA4</strain>
        <plasmid evidence="2">Plasmid</plasmid>
    </source>
</reference>
<dbReference type="EMBL" id="CP012748">
    <property type="protein sequence ID" value="ALL71538.1"/>
    <property type="molecule type" value="Genomic_DNA"/>
</dbReference>
<keyword evidence="1" id="KW-0614">Plasmid</keyword>
<protein>
    <submittedName>
        <fullName evidence="1">Uncharacterized protein</fullName>
    </submittedName>
</protein>
<geneLocation type="plasmid" evidence="2"/>
<sequence>MVSALEKNGYTTTKCRAAELSKSWQQADKPAMFGGLRV</sequence>
<organism evidence="1 2">
    <name type="scientific">Paraburkholderia caribensis MBA4</name>
    <dbReference type="NCBI Taxonomy" id="1323664"/>
    <lineage>
        <taxon>Bacteria</taxon>
        <taxon>Pseudomonadati</taxon>
        <taxon>Pseudomonadota</taxon>
        <taxon>Betaproteobacteria</taxon>
        <taxon>Burkholderiales</taxon>
        <taxon>Burkholderiaceae</taxon>
        <taxon>Paraburkholderia</taxon>
    </lineage>
</organism>
<proteinExistence type="predicted"/>
<gene>
    <name evidence="1" type="ORF">K788_0006054</name>
</gene>